<organism evidence="3 4">
    <name type="scientific">Brassica carinata</name>
    <name type="common">Ethiopian mustard</name>
    <name type="synonym">Abyssinian cabbage</name>
    <dbReference type="NCBI Taxonomy" id="52824"/>
    <lineage>
        <taxon>Eukaryota</taxon>
        <taxon>Viridiplantae</taxon>
        <taxon>Streptophyta</taxon>
        <taxon>Embryophyta</taxon>
        <taxon>Tracheophyta</taxon>
        <taxon>Spermatophyta</taxon>
        <taxon>Magnoliopsida</taxon>
        <taxon>eudicotyledons</taxon>
        <taxon>Gunneridae</taxon>
        <taxon>Pentapetalae</taxon>
        <taxon>rosids</taxon>
        <taxon>malvids</taxon>
        <taxon>Brassicales</taxon>
        <taxon>Brassicaceae</taxon>
        <taxon>Brassiceae</taxon>
        <taxon>Brassica</taxon>
    </lineage>
</organism>
<dbReference type="EMBL" id="JAAMPC010000364">
    <property type="protein sequence ID" value="KAG2242749.1"/>
    <property type="molecule type" value="Genomic_DNA"/>
</dbReference>
<dbReference type="OrthoDB" id="2161771at2759"/>
<dbReference type="CDD" id="cd01800">
    <property type="entry name" value="Ubl_SF3a120"/>
    <property type="match status" value="1"/>
</dbReference>
<dbReference type="Pfam" id="PF00240">
    <property type="entry name" value="ubiquitin"/>
    <property type="match status" value="1"/>
</dbReference>
<evidence type="ECO:0000313" key="3">
    <source>
        <dbReference type="EMBL" id="KAG2242749.1"/>
    </source>
</evidence>
<reference evidence="3 4" key="1">
    <citation type="submission" date="2020-02" db="EMBL/GenBank/DDBJ databases">
        <authorList>
            <person name="Ma Q."/>
            <person name="Huang Y."/>
            <person name="Song X."/>
            <person name="Pei D."/>
        </authorList>
    </citation>
    <scope>NUCLEOTIDE SEQUENCE [LARGE SCALE GENOMIC DNA]</scope>
    <source>
        <strain evidence="3">Sxm20200214</strain>
        <tissue evidence="3">Leaf</tissue>
    </source>
</reference>
<sequence>MEEDEVVEPGKEVEMEMDEEEMKLVADGMRAANLEESGGSVKVENMNEEAPMRIVKNWKRPEDRIPTERDPTKVVISPITGELIPINEMSEHMISLLIPSSKSRRTVMFAKIRETTLAQDDEIAKNIVGLARLRPDIFGTTEEEVSNAVKAEIEKKKDEQPMQVIWDGHAESIGRTANQALAQNANGEEQVSRSTEAIRCSNDASHASTTPALDAWTSWTPPMMMNRPAQCSLVGSATIRVSVPNVDEGQVIEITVQSLSENVGSLKEKIAGETQIPANKQKLSGKAGFLKDNMSLAHYNVGAGEILTLSLRERGGRKR</sequence>
<keyword evidence="1" id="KW-0507">mRNA processing</keyword>
<evidence type="ECO:0000259" key="2">
    <source>
        <dbReference type="PROSITE" id="PS50053"/>
    </source>
</evidence>
<dbReference type="InterPro" id="IPR035563">
    <property type="entry name" value="SF3As1_ubi"/>
</dbReference>
<feature type="domain" description="Ubiquitin-like" evidence="2">
    <location>
        <begin position="239"/>
        <end position="316"/>
    </location>
</feature>
<name>A0A8X7NYX7_BRACI</name>
<dbReference type="PANTHER" id="PTHR15316:SF1">
    <property type="entry name" value="SPLICING FACTOR 3A SUBUNIT 1"/>
    <property type="match status" value="1"/>
</dbReference>
<dbReference type="InterPro" id="IPR045146">
    <property type="entry name" value="SF3A1"/>
</dbReference>
<protein>
    <recommendedName>
        <fullName evidence="2">Ubiquitin-like domain-containing protein</fullName>
    </recommendedName>
</protein>
<dbReference type="GO" id="GO:0071004">
    <property type="term" value="C:U2-type prespliceosome"/>
    <property type="evidence" value="ECO:0007669"/>
    <property type="project" value="TreeGrafter"/>
</dbReference>
<dbReference type="GO" id="GO:0045292">
    <property type="term" value="P:mRNA cis splicing, via spliceosome"/>
    <property type="evidence" value="ECO:0007669"/>
    <property type="project" value="InterPro"/>
</dbReference>
<dbReference type="SMART" id="SM00213">
    <property type="entry name" value="UBQ"/>
    <property type="match status" value="1"/>
</dbReference>
<dbReference type="PROSITE" id="PS50053">
    <property type="entry name" value="UBIQUITIN_2"/>
    <property type="match status" value="1"/>
</dbReference>
<keyword evidence="4" id="KW-1185">Reference proteome</keyword>
<evidence type="ECO:0000256" key="1">
    <source>
        <dbReference type="ARBA" id="ARBA00022664"/>
    </source>
</evidence>
<dbReference type="GO" id="GO:0000381">
    <property type="term" value="P:regulation of alternative mRNA splicing, via spliceosome"/>
    <property type="evidence" value="ECO:0007669"/>
    <property type="project" value="TreeGrafter"/>
</dbReference>
<dbReference type="PANTHER" id="PTHR15316">
    <property type="entry name" value="SPLICEOSOME ASSOCIATED PROTEIN 114/SWAP SPLICING FACTOR-RELATED"/>
    <property type="match status" value="1"/>
</dbReference>
<dbReference type="InterPro" id="IPR000626">
    <property type="entry name" value="Ubiquitin-like_dom"/>
</dbReference>
<dbReference type="AlphaFoldDB" id="A0A8X7NYX7"/>
<dbReference type="GO" id="GO:0005686">
    <property type="term" value="C:U2 snRNP"/>
    <property type="evidence" value="ECO:0007669"/>
    <property type="project" value="TreeGrafter"/>
</dbReference>
<dbReference type="InterPro" id="IPR029071">
    <property type="entry name" value="Ubiquitin-like_domsf"/>
</dbReference>
<evidence type="ECO:0000313" key="4">
    <source>
        <dbReference type="Proteomes" id="UP000886595"/>
    </source>
</evidence>
<dbReference type="Gene3D" id="3.10.20.90">
    <property type="entry name" value="Phosphatidylinositol 3-kinase Catalytic Subunit, Chain A, domain 1"/>
    <property type="match status" value="1"/>
</dbReference>
<dbReference type="Proteomes" id="UP000886595">
    <property type="component" value="Unassembled WGS sequence"/>
</dbReference>
<comment type="caution">
    <text evidence="3">The sequence shown here is derived from an EMBL/GenBank/DDBJ whole genome shotgun (WGS) entry which is preliminary data.</text>
</comment>
<dbReference type="GO" id="GO:0003723">
    <property type="term" value="F:RNA binding"/>
    <property type="evidence" value="ECO:0007669"/>
    <property type="project" value="InterPro"/>
</dbReference>
<gene>
    <name evidence="3" type="ORF">Bca52824_095412</name>
</gene>
<dbReference type="Pfam" id="PF12230">
    <property type="entry name" value="PRP21_like_P"/>
    <property type="match status" value="1"/>
</dbReference>
<proteinExistence type="predicted"/>
<dbReference type="GO" id="GO:0071013">
    <property type="term" value="C:catalytic step 2 spliceosome"/>
    <property type="evidence" value="ECO:0007669"/>
    <property type="project" value="TreeGrafter"/>
</dbReference>
<dbReference type="SUPFAM" id="SSF54236">
    <property type="entry name" value="Ubiquitin-like"/>
    <property type="match status" value="1"/>
</dbReference>
<accession>A0A8X7NYX7</accession>
<dbReference type="InterPro" id="IPR022030">
    <property type="entry name" value="SF3A1_dom"/>
</dbReference>